<gene>
    <name evidence="2" type="ORF">JOF28_000375</name>
</gene>
<protein>
    <submittedName>
        <fullName evidence="2">Uncharacterized protein</fullName>
    </submittedName>
</protein>
<dbReference type="EMBL" id="JAFIDA010000001">
    <property type="protein sequence ID" value="MBP1325143.1"/>
    <property type="molecule type" value="Genomic_DNA"/>
</dbReference>
<accession>A0A940T2T7</accession>
<name>A0A940T2T7_9MICO</name>
<dbReference type="PROSITE" id="PS51257">
    <property type="entry name" value="PROKAR_LIPOPROTEIN"/>
    <property type="match status" value="1"/>
</dbReference>
<dbReference type="AlphaFoldDB" id="A0A940T2T7"/>
<evidence type="ECO:0000313" key="2">
    <source>
        <dbReference type="EMBL" id="MBP1325143.1"/>
    </source>
</evidence>
<sequence>MSPTKPLLTSLQIALCMAGALFALSGCASEAAISPQDVSVEATDPLEQFGGEAKGMRFKTPL</sequence>
<dbReference type="Proteomes" id="UP000675163">
    <property type="component" value="Unassembled WGS sequence"/>
</dbReference>
<feature type="signal peptide" evidence="1">
    <location>
        <begin position="1"/>
        <end position="28"/>
    </location>
</feature>
<organism evidence="2 3">
    <name type="scientific">Leucobacter exalbidus</name>
    <dbReference type="NCBI Taxonomy" id="662960"/>
    <lineage>
        <taxon>Bacteria</taxon>
        <taxon>Bacillati</taxon>
        <taxon>Actinomycetota</taxon>
        <taxon>Actinomycetes</taxon>
        <taxon>Micrococcales</taxon>
        <taxon>Microbacteriaceae</taxon>
        <taxon>Leucobacter</taxon>
    </lineage>
</organism>
<evidence type="ECO:0000256" key="1">
    <source>
        <dbReference type="SAM" id="SignalP"/>
    </source>
</evidence>
<proteinExistence type="predicted"/>
<keyword evidence="1" id="KW-0732">Signal</keyword>
<keyword evidence="3" id="KW-1185">Reference proteome</keyword>
<feature type="chain" id="PRO_5039271167" evidence="1">
    <location>
        <begin position="29"/>
        <end position="62"/>
    </location>
</feature>
<comment type="caution">
    <text evidence="2">The sequence shown here is derived from an EMBL/GenBank/DDBJ whole genome shotgun (WGS) entry which is preliminary data.</text>
</comment>
<evidence type="ECO:0000313" key="3">
    <source>
        <dbReference type="Proteomes" id="UP000675163"/>
    </source>
</evidence>
<reference evidence="2" key="1">
    <citation type="submission" date="2021-02" db="EMBL/GenBank/DDBJ databases">
        <title>Sequencing the genomes of 1000 actinobacteria strains.</title>
        <authorList>
            <person name="Klenk H.-P."/>
        </authorList>
    </citation>
    <scope>NUCLEOTIDE SEQUENCE</scope>
    <source>
        <strain evidence="2">DSM 22850</strain>
    </source>
</reference>